<gene>
    <name evidence="1" type="ORF">ULMA_10630</name>
</gene>
<evidence type="ECO:0000313" key="2">
    <source>
        <dbReference type="Proteomes" id="UP000326509"/>
    </source>
</evidence>
<dbReference type="Proteomes" id="UP000326509">
    <property type="component" value="Unassembled WGS sequence"/>
</dbReference>
<accession>A0A5J4INE3</accession>
<keyword evidence="1" id="KW-0808">Transferase</keyword>
<dbReference type="Pfam" id="PF13692">
    <property type="entry name" value="Glyco_trans_1_4"/>
    <property type="match status" value="1"/>
</dbReference>
<comment type="caution">
    <text evidence="1">The sequence shown here is derived from an EMBL/GenBank/DDBJ whole genome shotgun (WGS) entry which is preliminary data.</text>
</comment>
<keyword evidence="2" id="KW-1185">Reference proteome</keyword>
<name>A0A5J4INE3_9FLAO</name>
<dbReference type="Gene3D" id="3.40.50.2000">
    <property type="entry name" value="Glycogen Phosphorylase B"/>
    <property type="match status" value="1"/>
</dbReference>
<dbReference type="EMBL" id="BKCG01000002">
    <property type="protein sequence ID" value="GER58955.1"/>
    <property type="molecule type" value="Genomic_DNA"/>
</dbReference>
<dbReference type="AlphaFoldDB" id="A0A5J4INE3"/>
<sequence length="408" mass="45880">MQKKLLIIGHTFPEPSTTAAGQRMLQLIDVFLNKGFLIEFGSTASVSTHSADLYSKGITSEILQLNDSSFDDYIASFHPDIVLFDRFITEEQFGWRVAEQCPKAMRILDTEDLHFLRKARQDAFKKEGNLANVNLFSETAKREIASILRCDISLIISEVEVELLVNTFNISEELLCYVPFMVDEQVLDLNLPSFSEREGFMTIGNFFHAPNVDSVLFLKKDIWPKIREQLPKATLSVYGNYAPQQISELHNEKEGFLIKGWAPDVASAFIKAKVCLAPLRFGAGLKGKLLDSLIYGTPAVTTSVGAEGMYTDLDKASNIGNSVDEIVNLSVILYSEKSDWLDGQQSGFKVLKNKFSTKKISEELTTKITLVFDNLGGHRQENFIGQILLHQSLQATKYLSKWIEQKNK</sequence>
<dbReference type="SUPFAM" id="SSF53756">
    <property type="entry name" value="UDP-Glycosyltransferase/glycogen phosphorylase"/>
    <property type="match status" value="1"/>
</dbReference>
<dbReference type="GO" id="GO:0016740">
    <property type="term" value="F:transferase activity"/>
    <property type="evidence" value="ECO:0007669"/>
    <property type="project" value="UniProtKB-KW"/>
</dbReference>
<evidence type="ECO:0000313" key="1">
    <source>
        <dbReference type="EMBL" id="GER58955.1"/>
    </source>
</evidence>
<proteinExistence type="predicted"/>
<reference evidence="1 2" key="1">
    <citation type="submission" date="2019-08" db="EMBL/GenBank/DDBJ databases">
        <title>Draft genome sequence of Ulvibacter marinus type strain NBRC 109484.</title>
        <authorList>
            <person name="Kawano K."/>
            <person name="Ushijima N."/>
            <person name="Kihara M."/>
            <person name="Itoh H."/>
        </authorList>
    </citation>
    <scope>NUCLEOTIDE SEQUENCE [LARGE SCALE GENOMIC DNA]</scope>
    <source>
        <strain evidence="1 2">NBRC 109484</strain>
    </source>
</reference>
<organism evidence="1 2">
    <name type="scientific">Patiriisocius marinus</name>
    <dbReference type="NCBI Taxonomy" id="1397112"/>
    <lineage>
        <taxon>Bacteria</taxon>
        <taxon>Pseudomonadati</taxon>
        <taxon>Bacteroidota</taxon>
        <taxon>Flavobacteriia</taxon>
        <taxon>Flavobacteriales</taxon>
        <taxon>Flavobacteriaceae</taxon>
        <taxon>Patiriisocius</taxon>
    </lineage>
</organism>
<protein>
    <submittedName>
        <fullName evidence="1">Glycosyl transferase</fullName>
    </submittedName>
</protein>
<dbReference type="RefSeq" id="WP_235904649.1">
    <property type="nucleotide sequence ID" value="NZ_BKCG01000002.1"/>
</dbReference>